<dbReference type="AlphaFoldDB" id="A0A0F9G5F7"/>
<gene>
    <name evidence="1" type="ORF">LCGC14_1869070</name>
</gene>
<protein>
    <submittedName>
        <fullName evidence="1">Uncharacterized protein</fullName>
    </submittedName>
</protein>
<comment type="caution">
    <text evidence="1">The sequence shown here is derived from an EMBL/GenBank/DDBJ whole genome shotgun (WGS) entry which is preliminary data.</text>
</comment>
<name>A0A0F9G5F7_9ZZZZ</name>
<sequence length="38" mass="4269">EPPPETVFTVTLPSEIPENESPDTDKKFTAPCTNLFFE</sequence>
<accession>A0A0F9G5F7</accession>
<reference evidence="1" key="1">
    <citation type="journal article" date="2015" name="Nature">
        <title>Complex archaea that bridge the gap between prokaryotes and eukaryotes.</title>
        <authorList>
            <person name="Spang A."/>
            <person name="Saw J.H."/>
            <person name="Jorgensen S.L."/>
            <person name="Zaremba-Niedzwiedzka K."/>
            <person name="Martijn J."/>
            <person name="Lind A.E."/>
            <person name="van Eijk R."/>
            <person name="Schleper C."/>
            <person name="Guy L."/>
            <person name="Ettema T.J."/>
        </authorList>
    </citation>
    <scope>NUCLEOTIDE SEQUENCE</scope>
</reference>
<proteinExistence type="predicted"/>
<dbReference type="EMBL" id="LAZR01019042">
    <property type="protein sequence ID" value="KKL93999.1"/>
    <property type="molecule type" value="Genomic_DNA"/>
</dbReference>
<evidence type="ECO:0000313" key="1">
    <source>
        <dbReference type="EMBL" id="KKL93999.1"/>
    </source>
</evidence>
<feature type="non-terminal residue" evidence="1">
    <location>
        <position position="1"/>
    </location>
</feature>
<organism evidence="1">
    <name type="scientific">marine sediment metagenome</name>
    <dbReference type="NCBI Taxonomy" id="412755"/>
    <lineage>
        <taxon>unclassified sequences</taxon>
        <taxon>metagenomes</taxon>
        <taxon>ecological metagenomes</taxon>
    </lineage>
</organism>